<dbReference type="Gene3D" id="1.10.510.10">
    <property type="entry name" value="Transferase(Phosphotransferase) domain 1"/>
    <property type="match status" value="1"/>
</dbReference>
<accession>A0A6C0I7M3</accession>
<feature type="compositionally biased region" description="Polar residues" evidence="1">
    <location>
        <begin position="340"/>
        <end position="353"/>
    </location>
</feature>
<feature type="compositionally biased region" description="Low complexity" evidence="1">
    <location>
        <begin position="318"/>
        <end position="327"/>
    </location>
</feature>
<dbReference type="InterPro" id="IPR011009">
    <property type="entry name" value="Kinase-like_dom_sf"/>
</dbReference>
<dbReference type="SUPFAM" id="SSF56112">
    <property type="entry name" value="Protein kinase-like (PK-like)"/>
    <property type="match status" value="1"/>
</dbReference>
<feature type="compositionally biased region" description="Acidic residues" evidence="1">
    <location>
        <begin position="362"/>
        <end position="384"/>
    </location>
</feature>
<protein>
    <recommendedName>
        <fullName evidence="3">Protein kinase domain-containing protein</fullName>
    </recommendedName>
</protein>
<feature type="region of interest" description="Disordered" evidence="1">
    <location>
        <begin position="316"/>
        <end position="384"/>
    </location>
</feature>
<reference evidence="2" key="1">
    <citation type="journal article" date="2020" name="Nature">
        <title>Giant virus diversity and host interactions through global metagenomics.</title>
        <authorList>
            <person name="Schulz F."/>
            <person name="Roux S."/>
            <person name="Paez-Espino D."/>
            <person name="Jungbluth S."/>
            <person name="Walsh D.A."/>
            <person name="Denef V.J."/>
            <person name="McMahon K.D."/>
            <person name="Konstantinidis K.T."/>
            <person name="Eloe-Fadrosh E.A."/>
            <person name="Kyrpides N.C."/>
            <person name="Woyke T."/>
        </authorList>
    </citation>
    <scope>NUCLEOTIDE SEQUENCE</scope>
    <source>
        <strain evidence="2">GVMAG-M-3300023184-51</strain>
    </source>
</reference>
<dbReference type="AlphaFoldDB" id="A0A6C0I7M3"/>
<dbReference type="GO" id="GO:0072354">
    <property type="term" value="F:histone H3T3 kinase activity"/>
    <property type="evidence" value="ECO:0007669"/>
    <property type="project" value="TreeGrafter"/>
</dbReference>
<evidence type="ECO:0000313" key="2">
    <source>
        <dbReference type="EMBL" id="QHT88934.1"/>
    </source>
</evidence>
<evidence type="ECO:0008006" key="3">
    <source>
        <dbReference type="Google" id="ProtNLM"/>
    </source>
</evidence>
<dbReference type="PANTHER" id="PTHR24419">
    <property type="entry name" value="INTERLEUKIN-1 RECEPTOR-ASSOCIATED KINASE"/>
    <property type="match status" value="1"/>
</dbReference>
<dbReference type="GO" id="GO:0005634">
    <property type="term" value="C:nucleus"/>
    <property type="evidence" value="ECO:0007669"/>
    <property type="project" value="TreeGrafter"/>
</dbReference>
<name>A0A6C0I7M3_9ZZZZ</name>
<dbReference type="PANTHER" id="PTHR24419:SF18">
    <property type="entry name" value="SERINE_THREONINE-PROTEIN KINASE HASPIN"/>
    <property type="match status" value="1"/>
</dbReference>
<sequence>MATTSINTAFSINYQKRKNVNLFTKLQSNPRSSVSHIQNYIPIYDRFFSLNNTNYNSINLNHLWYVSDIKDDKKDNKKDDKKGDKKDEQSDNIFTCKLKNMSDDSGAIVTSQTAFIKMAPLLDPFKYIVGKYNVNDESLFNLPSIDKSVLINPKLADVNNAAYVDGFFSYLTSQLLNNHKFIHGLDYYGSFLGIKNNYKINIIDDIEYLIHSEFFIKKQNVLFNVEDYSHLLTDDDEKPLKPLNIMNTSHKSGLSAKSIDDSMFENIFANTTNSNNSESIDCNLVTLSDIKNMNVELVDIMNSNELIVESKKSETLKSGSSCSSRTSYTDENGDSENISESETNLQNSLNGSESDTKTNDASEIEDAGEDDSNELDDEDDDDYSDLDEESLWLTLPKFPVQLICMEHCENTFDNLILTTELSNDEWFSALMQIIMILITYQKTFSFTHNDLHTNNVMYNSTNKKFIYYCYKKNYYKVPTFGKIFKIIDFGRAIYKLNGKVFCSDSFQTGGDAATQYNTEPYLNDKKPRLEPNYSFDLCRLACSIFDYIIDDVANIKNTETLEPIAKLINDWCIDDNGINVLYKNNGSERYPDFKLYKMIARCVHNHSPSAQLDRPEFSKFSISKNNIDKKEFVNNIDEMPIYSN</sequence>
<dbReference type="EMBL" id="MN740127">
    <property type="protein sequence ID" value="QHT88934.1"/>
    <property type="molecule type" value="Genomic_DNA"/>
</dbReference>
<proteinExistence type="predicted"/>
<dbReference type="GO" id="GO:0035556">
    <property type="term" value="P:intracellular signal transduction"/>
    <property type="evidence" value="ECO:0007669"/>
    <property type="project" value="TreeGrafter"/>
</dbReference>
<organism evidence="2">
    <name type="scientific">viral metagenome</name>
    <dbReference type="NCBI Taxonomy" id="1070528"/>
    <lineage>
        <taxon>unclassified sequences</taxon>
        <taxon>metagenomes</taxon>
        <taxon>organismal metagenomes</taxon>
    </lineage>
</organism>
<dbReference type="GO" id="GO:0005737">
    <property type="term" value="C:cytoplasm"/>
    <property type="evidence" value="ECO:0007669"/>
    <property type="project" value="TreeGrafter"/>
</dbReference>
<evidence type="ECO:0000256" key="1">
    <source>
        <dbReference type="SAM" id="MobiDB-lite"/>
    </source>
</evidence>
<dbReference type="GO" id="GO:0000278">
    <property type="term" value="P:mitotic cell cycle"/>
    <property type="evidence" value="ECO:0007669"/>
    <property type="project" value="TreeGrafter"/>
</dbReference>